<dbReference type="GO" id="GO:0005737">
    <property type="term" value="C:cytoplasm"/>
    <property type="evidence" value="ECO:0007669"/>
    <property type="project" value="TreeGrafter"/>
</dbReference>
<evidence type="ECO:0000313" key="14">
    <source>
        <dbReference type="Proteomes" id="UP000183658"/>
    </source>
</evidence>
<organism evidence="13 14">
    <name type="scientific">Flavobacterium frigoris</name>
    <dbReference type="NCBI Taxonomy" id="229204"/>
    <lineage>
        <taxon>Bacteria</taxon>
        <taxon>Pseudomonadati</taxon>
        <taxon>Bacteroidota</taxon>
        <taxon>Flavobacteriia</taxon>
        <taxon>Flavobacteriales</taxon>
        <taxon>Flavobacteriaceae</taxon>
        <taxon>Flavobacterium</taxon>
    </lineage>
</organism>
<reference evidence="14" key="1">
    <citation type="submission" date="2016-10" db="EMBL/GenBank/DDBJ databases">
        <authorList>
            <person name="Varghese N."/>
            <person name="Submissions S."/>
        </authorList>
    </citation>
    <scope>NUCLEOTIDE SEQUENCE [LARGE SCALE GENOMIC DNA]</scope>
    <source>
        <strain evidence="14">DSM 15719</strain>
    </source>
</reference>
<feature type="domain" description="Thiamine phosphate synthase/TenI" evidence="12">
    <location>
        <begin position="14"/>
        <end position="186"/>
    </location>
</feature>
<dbReference type="InterPro" id="IPR022998">
    <property type="entry name" value="ThiamineP_synth_TenI"/>
</dbReference>
<dbReference type="GO" id="GO:0004789">
    <property type="term" value="F:thiamine-phosphate diphosphorylase activity"/>
    <property type="evidence" value="ECO:0007669"/>
    <property type="project" value="UniProtKB-UniRule"/>
</dbReference>
<evidence type="ECO:0000256" key="5">
    <source>
        <dbReference type="ARBA" id="ARBA00022977"/>
    </source>
</evidence>
<dbReference type="EMBL" id="FOFZ01000002">
    <property type="protein sequence ID" value="SEQ47018.1"/>
    <property type="molecule type" value="Genomic_DNA"/>
</dbReference>
<dbReference type="NCBIfam" id="NF000736">
    <property type="entry name" value="PRK00043.2-3"/>
    <property type="match status" value="1"/>
</dbReference>
<evidence type="ECO:0000256" key="11">
    <source>
        <dbReference type="RuleBase" id="RU004253"/>
    </source>
</evidence>
<dbReference type="GO" id="GO:0000287">
    <property type="term" value="F:magnesium ion binding"/>
    <property type="evidence" value="ECO:0007669"/>
    <property type="project" value="UniProtKB-UniRule"/>
</dbReference>
<feature type="binding site" evidence="9">
    <location>
        <position position="133"/>
    </location>
    <ligand>
        <name>4-amino-2-methyl-5-(diphosphooxymethyl)pyrimidine</name>
        <dbReference type="ChEBI" id="CHEBI:57841"/>
    </ligand>
</feature>
<keyword evidence="3 9" id="KW-0479">Metal-binding</keyword>
<dbReference type="GO" id="GO:0009228">
    <property type="term" value="P:thiamine biosynthetic process"/>
    <property type="evidence" value="ECO:0007669"/>
    <property type="project" value="UniProtKB-KW"/>
</dbReference>
<dbReference type="OrthoDB" id="9812206at2"/>
<dbReference type="EC" id="2.5.1.3" evidence="9"/>
<comment type="catalytic activity">
    <reaction evidence="6 9 10">
        <text>4-methyl-5-(2-phosphooxyethyl)-thiazole + 4-amino-2-methyl-5-(diphosphooxymethyl)pyrimidine + H(+) = thiamine phosphate + diphosphate</text>
        <dbReference type="Rhea" id="RHEA:22328"/>
        <dbReference type="ChEBI" id="CHEBI:15378"/>
        <dbReference type="ChEBI" id="CHEBI:33019"/>
        <dbReference type="ChEBI" id="CHEBI:37575"/>
        <dbReference type="ChEBI" id="CHEBI:57841"/>
        <dbReference type="ChEBI" id="CHEBI:58296"/>
        <dbReference type="EC" id="2.5.1.3"/>
    </reaction>
</comment>
<evidence type="ECO:0000256" key="1">
    <source>
        <dbReference type="ARBA" id="ARBA00005165"/>
    </source>
</evidence>
<dbReference type="InterPro" id="IPR036206">
    <property type="entry name" value="ThiamineP_synth_sf"/>
</dbReference>
<name>A0A1H9GB66_FLAFI</name>
<dbReference type="CDD" id="cd00564">
    <property type="entry name" value="TMP_TenI"/>
    <property type="match status" value="1"/>
</dbReference>
<keyword evidence="2 9" id="KW-0808">Transferase</keyword>
<dbReference type="Proteomes" id="UP000183658">
    <property type="component" value="Unassembled WGS sequence"/>
</dbReference>
<dbReference type="Pfam" id="PF02581">
    <property type="entry name" value="TMP-TENI"/>
    <property type="match status" value="1"/>
</dbReference>
<dbReference type="PANTHER" id="PTHR20857">
    <property type="entry name" value="THIAMINE-PHOSPHATE PYROPHOSPHORYLASE"/>
    <property type="match status" value="1"/>
</dbReference>
<comment type="function">
    <text evidence="9">Condenses 4-methyl-5-(beta-hydroxyethyl)thiazole monophosphate (THZ-P) and 2-methyl-4-amino-5-hydroxymethyl pyrimidine pyrophosphate (HMP-PP) to form thiamine monophosphate (TMP).</text>
</comment>
<comment type="catalytic activity">
    <reaction evidence="8 9 10">
        <text>2-[(2R,5Z)-2-carboxy-4-methylthiazol-5(2H)-ylidene]ethyl phosphate + 4-amino-2-methyl-5-(diphosphooxymethyl)pyrimidine + 2 H(+) = thiamine phosphate + CO2 + diphosphate</text>
        <dbReference type="Rhea" id="RHEA:47844"/>
        <dbReference type="ChEBI" id="CHEBI:15378"/>
        <dbReference type="ChEBI" id="CHEBI:16526"/>
        <dbReference type="ChEBI" id="CHEBI:33019"/>
        <dbReference type="ChEBI" id="CHEBI:37575"/>
        <dbReference type="ChEBI" id="CHEBI:57841"/>
        <dbReference type="ChEBI" id="CHEBI:62899"/>
        <dbReference type="EC" id="2.5.1.3"/>
    </reaction>
</comment>
<evidence type="ECO:0000259" key="12">
    <source>
        <dbReference type="Pfam" id="PF02581"/>
    </source>
</evidence>
<feature type="binding site" evidence="9">
    <location>
        <begin position="33"/>
        <end position="37"/>
    </location>
    <ligand>
        <name>4-amino-2-methyl-5-(diphosphooxymethyl)pyrimidine</name>
        <dbReference type="ChEBI" id="CHEBI:57841"/>
    </ligand>
</feature>
<dbReference type="RefSeq" id="WP_074721877.1">
    <property type="nucleotide sequence ID" value="NZ_CBCRVS010000001.1"/>
</dbReference>
<dbReference type="HAMAP" id="MF_00097">
    <property type="entry name" value="TMP_synthase"/>
    <property type="match status" value="1"/>
</dbReference>
<feature type="binding site" evidence="9">
    <location>
        <position position="85"/>
    </location>
    <ligand>
        <name>Mg(2+)</name>
        <dbReference type="ChEBI" id="CHEBI:18420"/>
    </ligand>
</feature>
<protein>
    <recommendedName>
        <fullName evidence="9">Thiamine-phosphate synthase</fullName>
        <shortName evidence="9">TP synthase</shortName>
        <shortName evidence="9">TPS</shortName>
        <ecNumber evidence="9">2.5.1.3</ecNumber>
    </recommendedName>
    <alternativeName>
        <fullName evidence="9">Thiamine-phosphate pyrophosphorylase</fullName>
        <shortName evidence="9">TMP pyrophosphorylase</shortName>
        <shortName evidence="9">TMP-PPase</shortName>
    </alternativeName>
</protein>
<evidence type="ECO:0000256" key="3">
    <source>
        <dbReference type="ARBA" id="ARBA00022723"/>
    </source>
</evidence>
<evidence type="ECO:0000313" key="13">
    <source>
        <dbReference type="EMBL" id="SEQ47018.1"/>
    </source>
</evidence>
<feature type="binding site" evidence="9">
    <location>
        <position position="66"/>
    </location>
    <ligand>
        <name>Mg(2+)</name>
        <dbReference type="ChEBI" id="CHEBI:18420"/>
    </ligand>
</feature>
<dbReference type="GO" id="GO:0009229">
    <property type="term" value="P:thiamine diphosphate biosynthetic process"/>
    <property type="evidence" value="ECO:0007669"/>
    <property type="project" value="UniProtKB-UniRule"/>
</dbReference>
<comment type="cofactor">
    <cofactor evidence="9">
        <name>Mg(2+)</name>
        <dbReference type="ChEBI" id="CHEBI:18420"/>
    </cofactor>
    <text evidence="9">Binds 1 Mg(2+) ion per subunit.</text>
</comment>
<comment type="caution">
    <text evidence="9">Lacks conserved residue(s) required for the propagation of feature annotation.</text>
</comment>
<feature type="binding site" evidence="9">
    <location>
        <position position="65"/>
    </location>
    <ligand>
        <name>4-amino-2-methyl-5-(diphosphooxymethyl)pyrimidine</name>
        <dbReference type="ChEBI" id="CHEBI:57841"/>
    </ligand>
</feature>
<evidence type="ECO:0000256" key="7">
    <source>
        <dbReference type="ARBA" id="ARBA00047851"/>
    </source>
</evidence>
<evidence type="ECO:0000256" key="2">
    <source>
        <dbReference type="ARBA" id="ARBA00022679"/>
    </source>
</evidence>
<accession>A0A1H9GB66</accession>
<comment type="pathway">
    <text evidence="1 9 11">Cofactor biosynthesis; thiamine diphosphate biosynthesis; thiamine phosphate from 4-amino-2-methyl-5-diphosphomethylpyrimidine and 4-methyl-5-(2-phosphoethyl)-thiazole: step 1/1.</text>
</comment>
<keyword evidence="4 9" id="KW-0460">Magnesium</keyword>
<dbReference type="Gene3D" id="3.20.20.70">
    <property type="entry name" value="Aldolase class I"/>
    <property type="match status" value="1"/>
</dbReference>
<evidence type="ECO:0000256" key="8">
    <source>
        <dbReference type="ARBA" id="ARBA00047883"/>
    </source>
</evidence>
<feature type="binding site" evidence="9">
    <location>
        <begin position="130"/>
        <end position="132"/>
    </location>
    <ligand>
        <name>2-[(2R,5Z)-2-carboxy-4-methylthiazol-5(2H)-ylidene]ethyl phosphate</name>
        <dbReference type="ChEBI" id="CHEBI:62899"/>
    </ligand>
</feature>
<dbReference type="UniPathway" id="UPA00060">
    <property type="reaction ID" value="UER00141"/>
</dbReference>
<gene>
    <name evidence="9" type="primary">thiE</name>
    <name evidence="13" type="ORF">SAMN05444355_102436</name>
</gene>
<dbReference type="NCBIfam" id="TIGR00693">
    <property type="entry name" value="thiE"/>
    <property type="match status" value="1"/>
</dbReference>
<dbReference type="SUPFAM" id="SSF51391">
    <property type="entry name" value="Thiamin phosphate synthase"/>
    <property type="match status" value="1"/>
</dbReference>
<evidence type="ECO:0000256" key="6">
    <source>
        <dbReference type="ARBA" id="ARBA00047334"/>
    </source>
</evidence>
<sequence length="212" mass="23436">MFNKLQYISQGNTVDEQLNNIHQALDNGCKWIQIRFKNHFSDNAFTLAEAVKTLCEEYLANFIINDNVYLAQQIAADGVHLGLDDMSISEARSILGDTKIIGATANTFEDIQNHILNGCDYIGLGPFKFTTTKQNLSPILGLEGYRTIMGKMQENELTTPVYAIGGITLDDIEPLLQTGIYGIAVSGLITQATNKKKIIKQLKNDLHGSIII</sequence>
<evidence type="ECO:0000256" key="10">
    <source>
        <dbReference type="RuleBase" id="RU003826"/>
    </source>
</evidence>
<dbReference type="PANTHER" id="PTHR20857:SF15">
    <property type="entry name" value="THIAMINE-PHOSPHATE SYNTHASE"/>
    <property type="match status" value="1"/>
</dbReference>
<dbReference type="InterPro" id="IPR013785">
    <property type="entry name" value="Aldolase_TIM"/>
</dbReference>
<feature type="binding site" evidence="9">
    <location>
        <position position="166"/>
    </location>
    <ligand>
        <name>2-[(2R,5Z)-2-carboxy-4-methylthiazol-5(2H)-ylidene]ethyl phosphate</name>
        <dbReference type="ChEBI" id="CHEBI:62899"/>
    </ligand>
</feature>
<comment type="catalytic activity">
    <reaction evidence="7 9 10">
        <text>2-(2-carboxy-4-methylthiazol-5-yl)ethyl phosphate + 4-amino-2-methyl-5-(diphosphooxymethyl)pyrimidine + 2 H(+) = thiamine phosphate + CO2 + diphosphate</text>
        <dbReference type="Rhea" id="RHEA:47848"/>
        <dbReference type="ChEBI" id="CHEBI:15378"/>
        <dbReference type="ChEBI" id="CHEBI:16526"/>
        <dbReference type="ChEBI" id="CHEBI:33019"/>
        <dbReference type="ChEBI" id="CHEBI:37575"/>
        <dbReference type="ChEBI" id="CHEBI:57841"/>
        <dbReference type="ChEBI" id="CHEBI:62890"/>
        <dbReference type="EC" id="2.5.1.3"/>
    </reaction>
</comment>
<proteinExistence type="inferred from homology"/>
<comment type="similarity">
    <text evidence="9 10">Belongs to the thiamine-phosphate synthase family.</text>
</comment>
<dbReference type="InterPro" id="IPR034291">
    <property type="entry name" value="TMP_synthase"/>
</dbReference>
<evidence type="ECO:0000256" key="9">
    <source>
        <dbReference type="HAMAP-Rule" id="MF_00097"/>
    </source>
</evidence>
<dbReference type="AlphaFoldDB" id="A0A1H9GB66"/>
<feature type="binding site" evidence="9">
    <location>
        <position position="104"/>
    </location>
    <ligand>
        <name>4-amino-2-methyl-5-(diphosphooxymethyl)pyrimidine</name>
        <dbReference type="ChEBI" id="CHEBI:57841"/>
    </ligand>
</feature>
<evidence type="ECO:0000256" key="4">
    <source>
        <dbReference type="ARBA" id="ARBA00022842"/>
    </source>
</evidence>
<keyword evidence="5 9" id="KW-0784">Thiamine biosynthesis</keyword>
<keyword evidence="14" id="KW-1185">Reference proteome</keyword>